<evidence type="ECO:0000256" key="5">
    <source>
        <dbReference type="ARBA" id="ARBA00023136"/>
    </source>
</evidence>
<keyword evidence="11" id="KW-1185">Reference proteome</keyword>
<reference evidence="11" key="1">
    <citation type="submission" date="2017-02" db="EMBL/GenBank/DDBJ databases">
        <authorList>
            <person name="Varghese N."/>
            <person name="Submissions S."/>
        </authorList>
    </citation>
    <scope>NUCLEOTIDE SEQUENCE [LARGE SCALE GENOMIC DNA]</scope>
    <source>
        <strain evidence="11">DSM 24091</strain>
    </source>
</reference>
<dbReference type="PROSITE" id="PS52016">
    <property type="entry name" value="TONB_DEPENDENT_REC_3"/>
    <property type="match status" value="1"/>
</dbReference>
<dbReference type="InterPro" id="IPR023996">
    <property type="entry name" value="TonB-dep_OMP_SusC/RagA"/>
</dbReference>
<keyword evidence="5 7" id="KW-0472">Membrane</keyword>
<evidence type="ECO:0000256" key="2">
    <source>
        <dbReference type="ARBA" id="ARBA00022448"/>
    </source>
</evidence>
<keyword evidence="2 7" id="KW-0813">Transport</keyword>
<evidence type="ECO:0000259" key="9">
    <source>
        <dbReference type="Pfam" id="PF07715"/>
    </source>
</evidence>
<comment type="similarity">
    <text evidence="7">Belongs to the TonB-dependent receptor family.</text>
</comment>
<proteinExistence type="inferred from homology"/>
<dbReference type="InterPro" id="IPR039426">
    <property type="entry name" value="TonB-dep_rcpt-like"/>
</dbReference>
<comment type="subcellular location">
    <subcellularLocation>
        <location evidence="1 7">Cell outer membrane</location>
        <topology evidence="1 7">Multi-pass membrane protein</topology>
    </subcellularLocation>
</comment>
<dbReference type="EMBL" id="FUZF01000003">
    <property type="protein sequence ID" value="SKB54787.1"/>
    <property type="molecule type" value="Genomic_DNA"/>
</dbReference>
<protein>
    <submittedName>
        <fullName evidence="10">TonB-linked outer membrane protein, SusC/RagA family</fullName>
    </submittedName>
</protein>
<dbReference type="InterPro" id="IPR012910">
    <property type="entry name" value="Plug_dom"/>
</dbReference>
<feature type="chain" id="PRO_5010531389" evidence="8">
    <location>
        <begin position="25"/>
        <end position="991"/>
    </location>
</feature>
<dbReference type="InterPro" id="IPR037066">
    <property type="entry name" value="Plug_dom_sf"/>
</dbReference>
<accession>A0A1T5C5V6</accession>
<dbReference type="OrthoDB" id="9768177at2"/>
<feature type="signal peptide" evidence="8">
    <location>
        <begin position="1"/>
        <end position="24"/>
    </location>
</feature>
<name>A0A1T5C5V6_9SPHI</name>
<dbReference type="NCBIfam" id="TIGR04056">
    <property type="entry name" value="OMP_RagA_SusC"/>
    <property type="match status" value="1"/>
</dbReference>
<dbReference type="NCBIfam" id="TIGR04057">
    <property type="entry name" value="SusC_RagA_signa"/>
    <property type="match status" value="1"/>
</dbReference>
<dbReference type="Gene3D" id="2.170.130.10">
    <property type="entry name" value="TonB-dependent receptor, plug domain"/>
    <property type="match status" value="1"/>
</dbReference>
<evidence type="ECO:0000256" key="4">
    <source>
        <dbReference type="ARBA" id="ARBA00022692"/>
    </source>
</evidence>
<keyword evidence="6 7" id="KW-0998">Cell outer membrane</keyword>
<feature type="domain" description="TonB-dependent receptor plug" evidence="9">
    <location>
        <begin position="77"/>
        <end position="197"/>
    </location>
</feature>
<dbReference type="STRING" id="1513896.SAMN05660841_01144"/>
<evidence type="ECO:0000313" key="10">
    <source>
        <dbReference type="EMBL" id="SKB54787.1"/>
    </source>
</evidence>
<dbReference type="GO" id="GO:0009279">
    <property type="term" value="C:cell outer membrane"/>
    <property type="evidence" value="ECO:0007669"/>
    <property type="project" value="UniProtKB-SubCell"/>
</dbReference>
<organism evidence="10 11">
    <name type="scientific">Sphingobacterium nematocida</name>
    <dbReference type="NCBI Taxonomy" id="1513896"/>
    <lineage>
        <taxon>Bacteria</taxon>
        <taxon>Pseudomonadati</taxon>
        <taxon>Bacteroidota</taxon>
        <taxon>Sphingobacteriia</taxon>
        <taxon>Sphingobacteriales</taxon>
        <taxon>Sphingobacteriaceae</taxon>
        <taxon>Sphingobacterium</taxon>
    </lineage>
</organism>
<evidence type="ECO:0000256" key="6">
    <source>
        <dbReference type="ARBA" id="ARBA00023237"/>
    </source>
</evidence>
<dbReference type="InterPro" id="IPR036942">
    <property type="entry name" value="Beta-barrel_TonB_sf"/>
</dbReference>
<dbReference type="Gene3D" id="2.40.170.20">
    <property type="entry name" value="TonB-dependent receptor, beta-barrel domain"/>
    <property type="match status" value="1"/>
</dbReference>
<keyword evidence="8" id="KW-0732">Signal</keyword>
<evidence type="ECO:0000256" key="3">
    <source>
        <dbReference type="ARBA" id="ARBA00022452"/>
    </source>
</evidence>
<evidence type="ECO:0000256" key="7">
    <source>
        <dbReference type="PROSITE-ProRule" id="PRU01360"/>
    </source>
</evidence>
<evidence type="ECO:0000256" key="8">
    <source>
        <dbReference type="SAM" id="SignalP"/>
    </source>
</evidence>
<sequence>MKYIYYYLLALVVAGLSFSGEVWATTDVSLRKVTSSTRQLQDTTKKDTIAEEEKVIIYNADPTKSYLGKDTVLTNFLSRMPNVTLHQMLKGGVAGVYVQETSGEPGTIQQNTLIRGVTQPVLSPYDVSKNKPLILLNGIPLIEDASIGYDIQDYSLQPIGAATSLQSIFDIENIESIHVLKDYATTAIYGPRAANGVIYITTKNAKPGERKLSVGGYTGFAMPNSVSTINADWEKKFRQPFYDKYATLDQKAAYPAYLSDSSNVNFYGPSNWPDLYYGATPLYSVHGSLLGGGERANFRFYAGHTSNQNSADDTGIKRYQGAFYINMLPTKWMTISSMLNMTRLDRDRNRSITERLGETRFIPDMSTPLSPNKDMYGLFLNEYDKIIDDNINSSMVGQIAINFAILKNLNFSPKFSMDYNENKRNVFWPSTIMSGNNYVSNYLGTNERIVFDNTLSYDHHFEDNSNFLLEAGMSYQSDASKYNYIVGYKGPNDFIKINSVEGNSQKTEYLRAVGFTPFYYSDRISHRLASVYARGTYSRQGQYRIAGLLRRDGSSQVQPGHRWYTSYALNADYDLNYHLKSDILDQLKLGASYGRMGNIPFSDREAAGPQYSPNLGWEGNRSVFSYNGIGTINRPYSSGWVGYDLGWAYTDLANVSLELELLKQFNLRAEYYNKHAKNMLIGVPAIAESGYNTAIKNGMAVKNTGVELTLGYKLSQGVDAKFGWNSSFNIAYNTNKLTQLPDGLEGITIGSNRLEVGERIDRFWLLKNEGIFHKDLDVPVNASNYSILTYNGGTSFKAGDPRWKDQNGDFNIDNNDRIMMDNVIPKYVGGFYNQFTYGNLDLSFQLYFNLDRAIINKQAARYFDFANMDEASDITAVRDITFWEKNFDDQAYPLYNPWSSVTPYQAEQDMFMEDGSFVKLRNLSIGYDLTKVVNATKNRFDRVYVYLSGNNLFTLTKYSGRDPELVNYYGYDTGMGVRIPRTFNLGVKLDF</sequence>
<dbReference type="RefSeq" id="WP_079642037.1">
    <property type="nucleotide sequence ID" value="NZ_FUZF01000003.1"/>
</dbReference>
<keyword evidence="4 7" id="KW-0812">Transmembrane</keyword>
<dbReference type="Proteomes" id="UP000190150">
    <property type="component" value="Unassembled WGS sequence"/>
</dbReference>
<evidence type="ECO:0000256" key="1">
    <source>
        <dbReference type="ARBA" id="ARBA00004571"/>
    </source>
</evidence>
<dbReference type="AlphaFoldDB" id="A0A1T5C5V6"/>
<evidence type="ECO:0000313" key="11">
    <source>
        <dbReference type="Proteomes" id="UP000190150"/>
    </source>
</evidence>
<dbReference type="SUPFAM" id="SSF56935">
    <property type="entry name" value="Porins"/>
    <property type="match status" value="1"/>
</dbReference>
<keyword evidence="3 7" id="KW-1134">Transmembrane beta strand</keyword>
<dbReference type="Pfam" id="PF07715">
    <property type="entry name" value="Plug"/>
    <property type="match status" value="1"/>
</dbReference>
<gene>
    <name evidence="10" type="ORF">SAMN05660841_01144</name>
</gene>
<dbReference type="InterPro" id="IPR023997">
    <property type="entry name" value="TonB-dep_OMP_SusC/RagA_CS"/>
</dbReference>